<dbReference type="InterPro" id="IPR025117">
    <property type="entry name" value="DUF4037"/>
</dbReference>
<proteinExistence type="predicted"/>
<evidence type="ECO:0000313" key="3">
    <source>
        <dbReference type="EMBL" id="SDR65080.1"/>
    </source>
</evidence>
<dbReference type="Pfam" id="PF13228">
    <property type="entry name" value="DUF4037"/>
    <property type="match status" value="1"/>
</dbReference>
<evidence type="ECO:0000313" key="2">
    <source>
        <dbReference type="EMBL" id="SDC68538.1"/>
    </source>
</evidence>
<sequence>MRGMELAKRYFGTFGPVLVSGLPYSVESRLAFGLVGPGSECLGFDDDISRDHDFGPGFCVWVPADLWDTYGSELARRYATLPGEFLGERRKESELAGQRVGVFCTESFYRTYTGLGRVPQGVAEWLRIPEQLLAIVCGGEVFRDPSGQFTRVREAYQGFYPELVVRKKLAADMAVMAQSGQYNLGRCLVRRDLVAADVARGEFLCATMAALHLLSRTYMPFYKWSFRSLRESAHVPAPVCDVVRRIAEAPVAKVSCEDVELLCSVVLRAALALGWAASESDFLLDAATSMWRGIPNEYLRSRPLNEGAFSHGM</sequence>
<protein>
    <recommendedName>
        <fullName evidence="1">DUF4037 domain-containing protein</fullName>
    </recommendedName>
</protein>
<evidence type="ECO:0000313" key="4">
    <source>
        <dbReference type="Proteomes" id="UP000198528"/>
    </source>
</evidence>
<dbReference type="OrthoDB" id="3030at2"/>
<feature type="domain" description="DUF4037" evidence="1">
    <location>
        <begin position="125"/>
        <end position="224"/>
    </location>
</feature>
<reference evidence="3" key="1">
    <citation type="submission" date="2016-10" db="EMBL/GenBank/DDBJ databases">
        <authorList>
            <person name="de Groot N.N."/>
        </authorList>
    </citation>
    <scope>NUCLEOTIDE SEQUENCE [LARGE SCALE GENOMIC DNA]</scope>
    <source>
        <strain evidence="2">DSM 22619</strain>
        <strain evidence="3">DSM 22620</strain>
    </source>
</reference>
<organism evidence="3 5">
    <name type="scientific">Parafannyhessea umbonata</name>
    <dbReference type="NCBI Taxonomy" id="604330"/>
    <lineage>
        <taxon>Bacteria</taxon>
        <taxon>Bacillati</taxon>
        <taxon>Actinomycetota</taxon>
        <taxon>Coriobacteriia</taxon>
        <taxon>Coriobacteriales</taxon>
        <taxon>Atopobiaceae</taxon>
        <taxon>Parafannyhessea</taxon>
    </lineage>
</organism>
<dbReference type="RefSeq" id="WP_090847892.1">
    <property type="nucleotide sequence ID" value="NZ_FMZL01000039.1"/>
</dbReference>
<keyword evidence="4" id="KW-1185">Reference proteome</keyword>
<dbReference type="STRING" id="604330.SAMN04489857_0185"/>
<dbReference type="EMBL" id="LT629759">
    <property type="protein sequence ID" value="SDR65080.1"/>
    <property type="molecule type" value="Genomic_DNA"/>
</dbReference>
<dbReference type="AlphaFoldDB" id="A0A1H1KSS9"/>
<dbReference type="GeneID" id="78499565"/>
<name>A0A1H1KSS9_9ACTN</name>
<accession>A0A1H1KSS9</accession>
<gene>
    <name evidence="2" type="ORF">SAMN04487824_1395</name>
    <name evidence="3" type="ORF">SAMN04489857_0185</name>
</gene>
<reference evidence="4 5" key="2">
    <citation type="submission" date="2016-10" db="EMBL/GenBank/DDBJ databases">
        <authorList>
            <person name="Varghese N."/>
            <person name="Submissions S."/>
        </authorList>
    </citation>
    <scope>NUCLEOTIDE SEQUENCE [LARGE SCALE GENOMIC DNA]</scope>
    <source>
        <strain evidence="4">DSM 22619</strain>
        <strain evidence="5">DSM 22620</strain>
    </source>
</reference>
<dbReference type="Proteomes" id="UP000198528">
    <property type="component" value="Unassembled WGS sequence"/>
</dbReference>
<evidence type="ECO:0000259" key="1">
    <source>
        <dbReference type="Pfam" id="PF13228"/>
    </source>
</evidence>
<dbReference type="EMBL" id="FMZL01000039">
    <property type="protein sequence ID" value="SDC68538.1"/>
    <property type="molecule type" value="Genomic_DNA"/>
</dbReference>
<dbReference type="Proteomes" id="UP000199480">
    <property type="component" value="Chromosome I"/>
</dbReference>
<evidence type="ECO:0000313" key="5">
    <source>
        <dbReference type="Proteomes" id="UP000199480"/>
    </source>
</evidence>